<evidence type="ECO:0000313" key="1">
    <source>
        <dbReference type="EMBL" id="MDQ0466468.1"/>
    </source>
</evidence>
<dbReference type="PIRSF" id="PIRSF034285">
    <property type="entry name" value="UCP034285"/>
    <property type="match status" value="1"/>
</dbReference>
<gene>
    <name evidence="1" type="ORF">QO010_004261</name>
</gene>
<dbReference type="EMBL" id="JAUSVS010000011">
    <property type="protein sequence ID" value="MDQ0466468.1"/>
    <property type="molecule type" value="Genomic_DNA"/>
</dbReference>
<accession>A0ABU0IZ56</accession>
<dbReference type="Gene3D" id="3.40.50.300">
    <property type="entry name" value="P-loop containing nucleotide triphosphate hydrolases"/>
    <property type="match status" value="1"/>
</dbReference>
<organism evidence="1 2">
    <name type="scientific">Caulobacter ginsengisoli</name>
    <dbReference type="NCBI Taxonomy" id="400775"/>
    <lineage>
        <taxon>Bacteria</taxon>
        <taxon>Pseudomonadati</taxon>
        <taxon>Pseudomonadota</taxon>
        <taxon>Alphaproteobacteria</taxon>
        <taxon>Caulobacterales</taxon>
        <taxon>Caulobacteraceae</taxon>
        <taxon>Caulobacter</taxon>
    </lineage>
</organism>
<dbReference type="InterPro" id="IPR017026">
    <property type="entry name" value="ImuA"/>
</dbReference>
<dbReference type="SUPFAM" id="SSF52540">
    <property type="entry name" value="P-loop containing nucleoside triphosphate hydrolases"/>
    <property type="match status" value="1"/>
</dbReference>
<evidence type="ECO:0000313" key="2">
    <source>
        <dbReference type="Proteomes" id="UP001228905"/>
    </source>
</evidence>
<dbReference type="RefSeq" id="WP_307352568.1">
    <property type="nucleotide sequence ID" value="NZ_JAUSVS010000011.1"/>
</dbReference>
<sequence>MPVSPPVRLAAMRAQIAALEAGTRTPTSILAFGDSRIDDCLAGGGLPLGRWHELVGEGLEIETAIAPAAVAALMARPLAAKGAALWVFRRGDLHAPGLQGLGFAAQALIQVQARDDAEALAVMEDALGTQGVSAVLGEVDAIDLTAGRRLQLACEKRGGTGFLIRRRPYGSMAGRTTQEGGSAAASRWRIAPAPSRSPDEALGLLGPPCWRVELERSRGGRPGAWILEQDESHGPHALRVVADLAGGDLAAAEPVRRAG</sequence>
<dbReference type="InterPro" id="IPR027417">
    <property type="entry name" value="P-loop_NTPase"/>
</dbReference>
<protein>
    <submittedName>
        <fullName evidence="1">Protein ImuA</fullName>
    </submittedName>
</protein>
<dbReference type="Proteomes" id="UP001228905">
    <property type="component" value="Unassembled WGS sequence"/>
</dbReference>
<proteinExistence type="predicted"/>
<comment type="caution">
    <text evidence="1">The sequence shown here is derived from an EMBL/GenBank/DDBJ whole genome shotgun (WGS) entry which is preliminary data.</text>
</comment>
<reference evidence="1 2" key="1">
    <citation type="submission" date="2023-07" db="EMBL/GenBank/DDBJ databases">
        <title>Genomic Encyclopedia of Type Strains, Phase IV (KMG-IV): sequencing the most valuable type-strain genomes for metagenomic binning, comparative biology and taxonomic classification.</title>
        <authorList>
            <person name="Goeker M."/>
        </authorList>
    </citation>
    <scope>NUCLEOTIDE SEQUENCE [LARGE SCALE GENOMIC DNA]</scope>
    <source>
        <strain evidence="1 2">DSM 18695</strain>
    </source>
</reference>
<name>A0ABU0IZ56_9CAUL</name>
<keyword evidence="2" id="KW-1185">Reference proteome</keyword>